<comment type="pathway">
    <text evidence="1 8">Metabolic intermediate biosynthesis; chorismate biosynthesis; chorismate from D-erythrose 4-phosphate and phosphoenolpyruvate: step 4/7.</text>
</comment>
<evidence type="ECO:0000256" key="4">
    <source>
        <dbReference type="ARBA" id="ARBA00022857"/>
    </source>
</evidence>
<feature type="binding site" evidence="8">
    <location>
        <position position="92"/>
    </location>
    <ligand>
        <name>shikimate</name>
        <dbReference type="ChEBI" id="CHEBI:36208"/>
    </ligand>
</feature>
<name>A0ABZ1BQI4_9FIRM</name>
<feature type="active site" description="Proton acceptor" evidence="8">
    <location>
        <position position="71"/>
    </location>
</feature>
<comment type="catalytic activity">
    <reaction evidence="7 8">
        <text>shikimate + NADP(+) = 3-dehydroshikimate + NADPH + H(+)</text>
        <dbReference type="Rhea" id="RHEA:17737"/>
        <dbReference type="ChEBI" id="CHEBI:15378"/>
        <dbReference type="ChEBI" id="CHEBI:16630"/>
        <dbReference type="ChEBI" id="CHEBI:36208"/>
        <dbReference type="ChEBI" id="CHEBI:57783"/>
        <dbReference type="ChEBI" id="CHEBI:58349"/>
        <dbReference type="EC" id="1.1.1.25"/>
    </reaction>
</comment>
<keyword evidence="6 8" id="KW-0057">Aromatic amino acid biosynthesis</keyword>
<reference evidence="14" key="1">
    <citation type="submission" date="2023-12" db="EMBL/GenBank/DDBJ databases">
        <title>Novel isolates from deep terrestrial aquifers shed light on the physiology and ecology of the class Limnochordia.</title>
        <authorList>
            <person name="Karnachuk O.V."/>
            <person name="Lukina A.P."/>
            <person name="Avakyan M.R."/>
            <person name="Kadnikov V."/>
            <person name="Begmatov S."/>
            <person name="Beletsky A.V."/>
            <person name="Mardanov A.V."/>
            <person name="Ravin N.V."/>
        </authorList>
    </citation>
    <scope>NUCLEOTIDE SEQUENCE [LARGE SCALE GENOMIC DNA]</scope>
    <source>
        <strain evidence="14">LN</strain>
    </source>
</reference>
<evidence type="ECO:0000256" key="2">
    <source>
        <dbReference type="ARBA" id="ARBA00012962"/>
    </source>
</evidence>
<dbReference type="Gene3D" id="3.40.50.10860">
    <property type="entry name" value="Leucine Dehydrogenase, chain A, domain 1"/>
    <property type="match status" value="1"/>
</dbReference>
<keyword evidence="14" id="KW-1185">Reference proteome</keyword>
<dbReference type="RefSeq" id="WP_324669054.1">
    <property type="nucleotide sequence ID" value="NZ_CP141614.1"/>
</dbReference>
<feature type="binding site" evidence="8">
    <location>
        <position position="107"/>
    </location>
    <ligand>
        <name>shikimate</name>
        <dbReference type="ChEBI" id="CHEBI:36208"/>
    </ligand>
</feature>
<proteinExistence type="inferred from homology"/>
<dbReference type="InterPro" id="IPR022893">
    <property type="entry name" value="Shikimate_DH_fam"/>
</dbReference>
<feature type="binding site" evidence="8">
    <location>
        <position position="256"/>
    </location>
    <ligand>
        <name>shikimate</name>
        <dbReference type="ChEBI" id="CHEBI:36208"/>
    </ligand>
</feature>
<feature type="compositionally biased region" description="Pro residues" evidence="9">
    <location>
        <begin position="293"/>
        <end position="302"/>
    </location>
</feature>
<dbReference type="InterPro" id="IPR036291">
    <property type="entry name" value="NAD(P)-bd_dom_sf"/>
</dbReference>
<evidence type="ECO:0000259" key="12">
    <source>
        <dbReference type="Pfam" id="PF18317"/>
    </source>
</evidence>
<dbReference type="NCBIfam" id="TIGR00507">
    <property type="entry name" value="aroE"/>
    <property type="match status" value="1"/>
</dbReference>
<dbReference type="SUPFAM" id="SSF53223">
    <property type="entry name" value="Aminoacid dehydrogenase-like, N-terminal domain"/>
    <property type="match status" value="1"/>
</dbReference>
<dbReference type="GO" id="GO:0004764">
    <property type="term" value="F:shikimate 3-dehydrogenase (NADP+) activity"/>
    <property type="evidence" value="ECO:0007669"/>
    <property type="project" value="UniProtKB-EC"/>
</dbReference>
<feature type="binding site" evidence="8">
    <location>
        <position position="67"/>
    </location>
    <ligand>
        <name>shikimate</name>
        <dbReference type="ChEBI" id="CHEBI:36208"/>
    </ligand>
</feature>
<feature type="domain" description="Shikimate dehydrogenase substrate binding N-terminal" evidence="11">
    <location>
        <begin position="12"/>
        <end position="94"/>
    </location>
</feature>
<dbReference type="InterPro" id="IPR013708">
    <property type="entry name" value="Shikimate_DH-bd_N"/>
</dbReference>
<dbReference type="PANTHER" id="PTHR21089">
    <property type="entry name" value="SHIKIMATE DEHYDROGENASE"/>
    <property type="match status" value="1"/>
</dbReference>
<comment type="subunit">
    <text evidence="8">Homodimer.</text>
</comment>
<feature type="binding site" evidence="8">
    <location>
        <begin position="20"/>
        <end position="22"/>
    </location>
    <ligand>
        <name>shikimate</name>
        <dbReference type="ChEBI" id="CHEBI:36208"/>
    </ligand>
</feature>
<evidence type="ECO:0000259" key="10">
    <source>
        <dbReference type="Pfam" id="PF01488"/>
    </source>
</evidence>
<dbReference type="SUPFAM" id="SSF51735">
    <property type="entry name" value="NAD(P)-binding Rossmann-fold domains"/>
    <property type="match status" value="1"/>
</dbReference>
<evidence type="ECO:0000313" key="14">
    <source>
        <dbReference type="Proteomes" id="UP001333102"/>
    </source>
</evidence>
<dbReference type="EMBL" id="CP141614">
    <property type="protein sequence ID" value="WRP14686.1"/>
    <property type="molecule type" value="Genomic_DNA"/>
</dbReference>
<comment type="similarity">
    <text evidence="8">Belongs to the shikimate dehydrogenase family.</text>
</comment>
<feature type="binding site" evidence="8">
    <location>
        <begin position="131"/>
        <end position="135"/>
    </location>
    <ligand>
        <name>NADP(+)</name>
        <dbReference type="ChEBI" id="CHEBI:58349"/>
    </ligand>
</feature>
<comment type="function">
    <text evidence="8">Involved in the biosynthesis of the chorismate, which leads to the biosynthesis of aromatic amino acids. Catalyzes the reversible NADPH linked reduction of 3-dehydroshikimate (DHSA) to yield shikimate (SA).</text>
</comment>
<sequence>MASAVGTRLVGLIGYPVGHTASPAMHQAGFRALGLDWFYVPMEVPPGLVGDAVRGLRALGFAGANVTIPHKQAVLGHVDHLTSEARRVGAVNTLWIDGGRIVGHNTDVAGFRQAVARALPDLDGRVALILGAGGAARAAIAACVGAPCERVVVAARRLEAARELARAFGRVEAVALEATSLHPLLESVDLLVNATPLGMAGVGQGEALVELAPPARLAPGAVVMDMVYRPLDTPLLQAARQAGRAVVTGAAMLLHQGTAAFELWTGRPAPVTAMARALARELGVQEPDEAGLPTPPQPKHAG</sequence>
<dbReference type="Pfam" id="PF18317">
    <property type="entry name" value="SDH_C"/>
    <property type="match status" value="1"/>
</dbReference>
<evidence type="ECO:0000313" key="13">
    <source>
        <dbReference type="EMBL" id="WRP14686.1"/>
    </source>
</evidence>
<dbReference type="NCBIfam" id="NF001319">
    <property type="entry name" value="PRK00258.3-3"/>
    <property type="match status" value="1"/>
</dbReference>
<evidence type="ECO:0000256" key="5">
    <source>
        <dbReference type="ARBA" id="ARBA00023002"/>
    </source>
</evidence>
<dbReference type="Proteomes" id="UP001333102">
    <property type="component" value="Chromosome"/>
</dbReference>
<feature type="binding site" evidence="8">
    <location>
        <position position="228"/>
    </location>
    <ligand>
        <name>shikimate</name>
        <dbReference type="ChEBI" id="CHEBI:36208"/>
    </ligand>
</feature>
<dbReference type="EC" id="1.1.1.25" evidence="2 8"/>
<dbReference type="HAMAP" id="MF_00222">
    <property type="entry name" value="Shikimate_DH_AroE"/>
    <property type="match status" value="1"/>
</dbReference>
<feature type="region of interest" description="Disordered" evidence="9">
    <location>
        <begin position="283"/>
        <end position="302"/>
    </location>
</feature>
<feature type="binding site" evidence="8">
    <location>
        <position position="226"/>
    </location>
    <ligand>
        <name>NADP(+)</name>
        <dbReference type="ChEBI" id="CHEBI:58349"/>
    </ligand>
</feature>
<evidence type="ECO:0000256" key="9">
    <source>
        <dbReference type="SAM" id="MobiDB-lite"/>
    </source>
</evidence>
<evidence type="ECO:0000259" key="11">
    <source>
        <dbReference type="Pfam" id="PF08501"/>
    </source>
</evidence>
<feature type="domain" description="SDH C-terminal" evidence="12">
    <location>
        <begin position="251"/>
        <end position="278"/>
    </location>
</feature>
<feature type="binding site" evidence="8">
    <location>
        <position position="249"/>
    </location>
    <ligand>
        <name>NADP(+)</name>
        <dbReference type="ChEBI" id="CHEBI:58349"/>
    </ligand>
</feature>
<accession>A0ABZ1BQI4</accession>
<evidence type="ECO:0000256" key="3">
    <source>
        <dbReference type="ARBA" id="ARBA00022605"/>
    </source>
</evidence>
<evidence type="ECO:0000256" key="8">
    <source>
        <dbReference type="HAMAP-Rule" id="MF_00222"/>
    </source>
</evidence>
<organism evidence="13 14">
    <name type="scientific">Geochorda subterranea</name>
    <dbReference type="NCBI Taxonomy" id="3109564"/>
    <lineage>
        <taxon>Bacteria</taxon>
        <taxon>Bacillati</taxon>
        <taxon>Bacillota</taxon>
        <taxon>Limnochordia</taxon>
        <taxon>Limnochordales</taxon>
        <taxon>Geochordaceae</taxon>
        <taxon>Geochorda</taxon>
    </lineage>
</organism>
<evidence type="ECO:0000256" key="6">
    <source>
        <dbReference type="ARBA" id="ARBA00023141"/>
    </source>
</evidence>
<dbReference type="InterPro" id="IPR041121">
    <property type="entry name" value="SDH_C"/>
</dbReference>
<protein>
    <recommendedName>
        <fullName evidence="2 8">Shikimate dehydrogenase (NADP(+))</fullName>
        <shortName evidence="8">SDH</shortName>
        <ecNumber evidence="2 8">1.1.1.25</ecNumber>
    </recommendedName>
</protein>
<dbReference type="Pfam" id="PF01488">
    <property type="entry name" value="Shikimate_DH"/>
    <property type="match status" value="1"/>
</dbReference>
<evidence type="ECO:0000256" key="7">
    <source>
        <dbReference type="ARBA" id="ARBA00049442"/>
    </source>
</evidence>
<keyword evidence="5 8" id="KW-0560">Oxidoreductase</keyword>
<comment type="caution">
    <text evidence="8">Lacks conserved residue(s) required for the propagation of feature annotation.</text>
</comment>
<evidence type="ECO:0000256" key="1">
    <source>
        <dbReference type="ARBA" id="ARBA00004871"/>
    </source>
</evidence>
<dbReference type="InterPro" id="IPR046346">
    <property type="entry name" value="Aminoacid_DH-like_N_sf"/>
</dbReference>
<dbReference type="PANTHER" id="PTHR21089:SF1">
    <property type="entry name" value="BIFUNCTIONAL 3-DEHYDROQUINATE DEHYDRATASE_SHIKIMATE DEHYDROGENASE, CHLOROPLASTIC"/>
    <property type="match status" value="1"/>
</dbReference>
<dbReference type="CDD" id="cd01065">
    <property type="entry name" value="NAD_bind_Shikimate_DH"/>
    <property type="match status" value="1"/>
</dbReference>
<dbReference type="InterPro" id="IPR006151">
    <property type="entry name" value="Shikm_DH/Glu-tRNA_Rdtase"/>
</dbReference>
<feature type="domain" description="Quinate/shikimate 5-dehydrogenase/glutamyl-tRNA reductase" evidence="10">
    <location>
        <begin position="116"/>
        <end position="195"/>
    </location>
</feature>
<dbReference type="Pfam" id="PF08501">
    <property type="entry name" value="Shikimate_dh_N"/>
    <property type="match status" value="1"/>
</dbReference>
<dbReference type="InterPro" id="IPR011342">
    <property type="entry name" value="Shikimate_DH"/>
</dbReference>
<keyword evidence="3 8" id="KW-0028">Amino-acid biosynthesis</keyword>
<gene>
    <name evidence="8" type="primary">aroE</name>
    <name evidence="13" type="ORF">VLY81_00510</name>
</gene>
<dbReference type="Gene3D" id="3.40.50.720">
    <property type="entry name" value="NAD(P)-binding Rossmann-like Domain"/>
    <property type="match status" value="1"/>
</dbReference>
<keyword evidence="4 8" id="KW-0521">NADP</keyword>